<dbReference type="AlphaFoldDB" id="A0A391NYD9"/>
<name>A0A391NYD9_9EUKA</name>
<dbReference type="EMBL" id="BDIP01003417">
    <property type="protein sequence ID" value="GCA63413.1"/>
    <property type="molecule type" value="Genomic_DNA"/>
</dbReference>
<gene>
    <name evidence="1" type="ORF">KIPB_009772</name>
</gene>
<evidence type="ECO:0000313" key="1">
    <source>
        <dbReference type="EMBL" id="GCA63413.1"/>
    </source>
</evidence>
<sequence length="243" mass="27137">MRLSSVVSIGGVIYGYTCNGVDVLPLHTMIRTRIPIPSFIGDCLCKCHFVLDNLCYLVVEEVCQGIGAWERVPRRYTLCLDPERPYEGYVDLSIPTPAMWNTLTPQQPRGDTFYGVSREGCVVSFKRGVGWSNTHCVVSHGKEPRLEWRTVSVYPLGSLLLISQSFVGEHPWSLYDTISGEVAALPNKHFSCGKVFYPDLAVLDDCTPESFSFHYIDPALVYPHPGMRWGIIPPGAVVTEHDV</sequence>
<organism evidence="1 2">
    <name type="scientific">Kipferlia bialata</name>
    <dbReference type="NCBI Taxonomy" id="797122"/>
    <lineage>
        <taxon>Eukaryota</taxon>
        <taxon>Metamonada</taxon>
        <taxon>Carpediemonas-like organisms</taxon>
        <taxon>Kipferlia</taxon>
    </lineage>
</organism>
<evidence type="ECO:0008006" key="3">
    <source>
        <dbReference type="Google" id="ProtNLM"/>
    </source>
</evidence>
<evidence type="ECO:0000313" key="2">
    <source>
        <dbReference type="Proteomes" id="UP000265618"/>
    </source>
</evidence>
<comment type="caution">
    <text evidence="1">The sequence shown here is derived from an EMBL/GenBank/DDBJ whole genome shotgun (WGS) entry which is preliminary data.</text>
</comment>
<keyword evidence="2" id="KW-1185">Reference proteome</keyword>
<reference evidence="1 2" key="1">
    <citation type="journal article" date="2018" name="PLoS ONE">
        <title>The draft genome of Kipferlia bialata reveals reductive genome evolution in fornicate parasites.</title>
        <authorList>
            <person name="Tanifuji G."/>
            <person name="Takabayashi S."/>
            <person name="Kume K."/>
            <person name="Takagi M."/>
            <person name="Nakayama T."/>
            <person name="Kamikawa R."/>
            <person name="Inagaki Y."/>
            <person name="Hashimoto T."/>
        </authorList>
    </citation>
    <scope>NUCLEOTIDE SEQUENCE [LARGE SCALE GENOMIC DNA]</scope>
    <source>
        <strain evidence="1">NY0173</strain>
    </source>
</reference>
<accession>A0A391NYD9</accession>
<proteinExistence type="predicted"/>
<dbReference type="Proteomes" id="UP000265618">
    <property type="component" value="Unassembled WGS sequence"/>
</dbReference>
<protein>
    <recommendedName>
        <fullName evidence="3">DUF295 domain-containing protein</fullName>
    </recommendedName>
</protein>